<accession>A0ABP1B8I3</accession>
<gene>
    <name evidence="1" type="ORF">CSSPJE1EN2_LOCUS13805</name>
</gene>
<reference evidence="1 2" key="1">
    <citation type="submission" date="2024-03" db="EMBL/GenBank/DDBJ databases">
        <authorList>
            <consortium name="ELIXIR-Norway"/>
            <consortium name="Elixir Norway"/>
        </authorList>
    </citation>
    <scope>NUCLEOTIDE SEQUENCE [LARGE SCALE GENOMIC DNA]</scope>
</reference>
<evidence type="ECO:0000313" key="2">
    <source>
        <dbReference type="Proteomes" id="UP001497522"/>
    </source>
</evidence>
<evidence type="ECO:0000313" key="1">
    <source>
        <dbReference type="EMBL" id="CAK9871137.1"/>
    </source>
</evidence>
<protein>
    <submittedName>
        <fullName evidence="1">Uncharacterized protein</fullName>
    </submittedName>
</protein>
<sequence length="113" mass="12634">MANFRILSTGSHIVSPQGANGNVHCGGPRLSVPSAAGAAHEDIDLMRIDNQKTKMEFTAALRKVIQWLVDDWKMNHCQTELQATLAAVTSLKKLMIFFFYQCGLTRWQQLSNL</sequence>
<name>A0ABP1B8I3_9BRYO</name>
<dbReference type="Proteomes" id="UP001497522">
    <property type="component" value="Chromosome 2"/>
</dbReference>
<keyword evidence="2" id="KW-1185">Reference proteome</keyword>
<proteinExistence type="predicted"/>
<dbReference type="EMBL" id="OZ023703">
    <property type="protein sequence ID" value="CAK9871137.1"/>
    <property type="molecule type" value="Genomic_DNA"/>
</dbReference>
<organism evidence="1 2">
    <name type="scientific">Sphagnum jensenii</name>
    <dbReference type="NCBI Taxonomy" id="128206"/>
    <lineage>
        <taxon>Eukaryota</taxon>
        <taxon>Viridiplantae</taxon>
        <taxon>Streptophyta</taxon>
        <taxon>Embryophyta</taxon>
        <taxon>Bryophyta</taxon>
        <taxon>Sphagnophytina</taxon>
        <taxon>Sphagnopsida</taxon>
        <taxon>Sphagnales</taxon>
        <taxon>Sphagnaceae</taxon>
        <taxon>Sphagnum</taxon>
    </lineage>
</organism>